<keyword evidence="3" id="KW-1185">Reference proteome</keyword>
<dbReference type="GO" id="GO:0010181">
    <property type="term" value="F:FMN binding"/>
    <property type="evidence" value="ECO:0007669"/>
    <property type="project" value="TreeGrafter"/>
</dbReference>
<reference evidence="3" key="1">
    <citation type="submission" date="2018-12" db="EMBL/GenBank/DDBJ databases">
        <title>Complete genome sequencing of Jeotgalibaca sp. H21T32.</title>
        <authorList>
            <person name="Bae J.-W."/>
            <person name="Lee S.-Y."/>
        </authorList>
    </citation>
    <scope>NUCLEOTIDE SEQUENCE [LARGE SCALE GENOMIC DNA]</scope>
    <source>
        <strain evidence="3">H21T32</strain>
    </source>
</reference>
<dbReference type="Gene3D" id="3.40.50.360">
    <property type="match status" value="1"/>
</dbReference>
<dbReference type="RefSeq" id="WP_126109165.1">
    <property type="nucleotide sequence ID" value="NZ_CP034465.1"/>
</dbReference>
<proteinExistence type="predicted"/>
<dbReference type="InterPro" id="IPR005025">
    <property type="entry name" value="FMN_Rdtase-like_dom"/>
</dbReference>
<dbReference type="GO" id="GO:0016491">
    <property type="term" value="F:oxidoreductase activity"/>
    <property type="evidence" value="ECO:0007669"/>
    <property type="project" value="InterPro"/>
</dbReference>
<evidence type="ECO:0000313" key="2">
    <source>
        <dbReference type="EMBL" id="AZP04088.1"/>
    </source>
</evidence>
<dbReference type="SUPFAM" id="SSF52218">
    <property type="entry name" value="Flavoproteins"/>
    <property type="match status" value="1"/>
</dbReference>
<protein>
    <submittedName>
        <fullName evidence="2">NADPH-dependent oxidoreductase</fullName>
    </submittedName>
</protein>
<sequence length="187" mass="20215">MVKIGIITGSTRDARVNTQVAEYLLNKAKDIQGAEFEIVDIKDFNLPALNENVPAAMANKQYETPEAKAWSEKVDSLDGFIFVTPEYNKNVSPSLLNAIAYLAPEFSNKAAGIVSYGSTLGVAANFALRTTLSNFNVAVVGPFGAFSLFTDFEQMSTFAPAEVHEPTIQAVLATTVAWSTALKTLRN</sequence>
<dbReference type="Proteomes" id="UP000273326">
    <property type="component" value="Chromosome"/>
</dbReference>
<dbReference type="InterPro" id="IPR050712">
    <property type="entry name" value="NAD(P)H-dep_reductase"/>
</dbReference>
<evidence type="ECO:0000259" key="1">
    <source>
        <dbReference type="Pfam" id="PF03358"/>
    </source>
</evidence>
<feature type="domain" description="NADPH-dependent FMN reductase-like" evidence="1">
    <location>
        <begin position="2"/>
        <end position="144"/>
    </location>
</feature>
<accession>A0A3S9H9Q4</accession>
<gene>
    <name evidence="2" type="ORF">EJN90_05065</name>
</gene>
<organism evidence="2 3">
    <name type="scientific">Jeotgalibaca ciconiae</name>
    <dbReference type="NCBI Taxonomy" id="2496265"/>
    <lineage>
        <taxon>Bacteria</taxon>
        <taxon>Bacillati</taxon>
        <taxon>Bacillota</taxon>
        <taxon>Bacilli</taxon>
        <taxon>Lactobacillales</taxon>
        <taxon>Carnobacteriaceae</taxon>
        <taxon>Jeotgalibaca</taxon>
    </lineage>
</organism>
<dbReference type="Pfam" id="PF03358">
    <property type="entry name" value="FMN_red"/>
    <property type="match status" value="1"/>
</dbReference>
<name>A0A3S9H9Q4_9LACT</name>
<dbReference type="KEGG" id="jeh:EJN90_05065"/>
<dbReference type="EMBL" id="CP034465">
    <property type="protein sequence ID" value="AZP04088.1"/>
    <property type="molecule type" value="Genomic_DNA"/>
</dbReference>
<dbReference type="AlphaFoldDB" id="A0A3S9H9Q4"/>
<dbReference type="PANTHER" id="PTHR30543">
    <property type="entry name" value="CHROMATE REDUCTASE"/>
    <property type="match status" value="1"/>
</dbReference>
<dbReference type="InterPro" id="IPR029039">
    <property type="entry name" value="Flavoprotein-like_sf"/>
</dbReference>
<dbReference type="OrthoDB" id="9812295at2"/>
<dbReference type="PANTHER" id="PTHR30543:SF21">
    <property type="entry name" value="NAD(P)H-DEPENDENT FMN REDUCTASE LOT6"/>
    <property type="match status" value="1"/>
</dbReference>
<dbReference type="GO" id="GO:0005829">
    <property type="term" value="C:cytosol"/>
    <property type="evidence" value="ECO:0007669"/>
    <property type="project" value="TreeGrafter"/>
</dbReference>
<evidence type="ECO:0000313" key="3">
    <source>
        <dbReference type="Proteomes" id="UP000273326"/>
    </source>
</evidence>